<evidence type="ECO:0000313" key="6">
    <source>
        <dbReference type="Proteomes" id="UP000294854"/>
    </source>
</evidence>
<dbReference type="Proteomes" id="UP000294854">
    <property type="component" value="Unassembled WGS sequence"/>
</dbReference>
<keyword evidence="2 3" id="KW-0694">RNA-binding</keyword>
<dbReference type="InterPro" id="IPR012340">
    <property type="entry name" value="NA-bd_OB-fold"/>
</dbReference>
<comment type="caution">
    <text evidence="5">The sequence shown here is derived from an EMBL/GenBank/DDBJ whole genome shotgun (WGS) entry which is preliminary data.</text>
</comment>
<name>A0A4R5NLM1_9LACO</name>
<dbReference type="STRING" id="1122149.FD44_GL000692"/>
<gene>
    <name evidence="5" type="ORF">C5L31_000647</name>
</gene>
<dbReference type="InterPro" id="IPR002547">
    <property type="entry name" value="tRNA-bd_dom"/>
</dbReference>
<dbReference type="AlphaFoldDB" id="A0A4R5NLM1"/>
<dbReference type="PROSITE" id="PS50886">
    <property type="entry name" value="TRBD"/>
    <property type="match status" value="1"/>
</dbReference>
<dbReference type="InterPro" id="IPR033714">
    <property type="entry name" value="tRNA_bind_bactPheRS"/>
</dbReference>
<accession>A0A4R5NLM1</accession>
<reference evidence="5 6" key="1">
    <citation type="journal article" date="2019" name="Appl. Microbiol. Biotechnol.">
        <title>Uncovering carbohydrate metabolism through a genotype-phenotype association study of 56 lactic acid bacteria genomes.</title>
        <authorList>
            <person name="Buron-Moles G."/>
            <person name="Chailyan A."/>
            <person name="Dolejs I."/>
            <person name="Forster J."/>
            <person name="Miks M.H."/>
        </authorList>
    </citation>
    <scope>NUCLEOTIDE SEQUENCE [LARGE SCALE GENOMIC DNA]</scope>
    <source>
        <strain evidence="5 6">ATCC 49373</strain>
    </source>
</reference>
<dbReference type="InterPro" id="IPR027855">
    <property type="entry name" value="DUF4479"/>
</dbReference>
<dbReference type="OrthoDB" id="9805455at2"/>
<dbReference type="GO" id="GO:0000049">
    <property type="term" value="F:tRNA binding"/>
    <property type="evidence" value="ECO:0007669"/>
    <property type="project" value="UniProtKB-UniRule"/>
</dbReference>
<keyword evidence="6" id="KW-1185">Reference proteome</keyword>
<organism evidence="5 6">
    <name type="scientific">Secundilactobacillus malefermentans</name>
    <dbReference type="NCBI Taxonomy" id="176292"/>
    <lineage>
        <taxon>Bacteria</taxon>
        <taxon>Bacillati</taxon>
        <taxon>Bacillota</taxon>
        <taxon>Bacilli</taxon>
        <taxon>Lactobacillales</taxon>
        <taxon>Lactobacillaceae</taxon>
        <taxon>Secundilactobacillus</taxon>
    </lineage>
</organism>
<dbReference type="Gene3D" id="3.30.1940.10">
    <property type="entry name" value="YtpR-like"/>
    <property type="match status" value="1"/>
</dbReference>
<dbReference type="NCBIfam" id="NF045760">
    <property type="entry name" value="YtpR"/>
    <property type="match status" value="1"/>
</dbReference>
<evidence type="ECO:0000256" key="2">
    <source>
        <dbReference type="ARBA" id="ARBA00022884"/>
    </source>
</evidence>
<protein>
    <recommendedName>
        <fullName evidence="4">tRNA-binding domain-containing protein</fullName>
    </recommendedName>
</protein>
<dbReference type="Gene3D" id="2.40.50.140">
    <property type="entry name" value="Nucleic acid-binding proteins"/>
    <property type="match status" value="1"/>
</dbReference>
<evidence type="ECO:0000256" key="3">
    <source>
        <dbReference type="PROSITE-ProRule" id="PRU00209"/>
    </source>
</evidence>
<keyword evidence="1 3" id="KW-0820">tRNA-binding</keyword>
<sequence length="213" mass="22958">MLISSYNPQELGDTLVVITGEDVENQADERHGNIVRIFDAESGKTIGYNFLAVSDILTKLGNVGQVFLNDNDVSLLNQSLADNQFKPDLVQDKTPKFVVGFVESMEKHPNSDHLYITQTKIDDGKTLQIVSGSPNMQTGIKVAVAKVGAMMPDGLIIWPGELRGVSSIGMICSGRELKIPGAPDVPGAMILPDSFQVGAAFDVTSDQVQHIFA</sequence>
<dbReference type="CDD" id="cd02796">
    <property type="entry name" value="tRNA_bind_bactPheRS"/>
    <property type="match status" value="1"/>
</dbReference>
<dbReference type="InterPro" id="IPR037154">
    <property type="entry name" value="YtpR-like_sf"/>
</dbReference>
<dbReference type="Pfam" id="PF01588">
    <property type="entry name" value="tRNA_bind"/>
    <property type="match status" value="1"/>
</dbReference>
<evidence type="ECO:0000313" key="5">
    <source>
        <dbReference type="EMBL" id="TDG75871.1"/>
    </source>
</evidence>
<dbReference type="RefSeq" id="WP_010619975.1">
    <property type="nucleotide sequence ID" value="NZ_CP042371.1"/>
</dbReference>
<dbReference type="Pfam" id="PF14794">
    <property type="entry name" value="DUF4479"/>
    <property type="match status" value="1"/>
</dbReference>
<proteinExistence type="predicted"/>
<feature type="domain" description="TRNA-binding" evidence="4">
    <location>
        <begin position="91"/>
        <end position="202"/>
    </location>
</feature>
<evidence type="ECO:0000256" key="1">
    <source>
        <dbReference type="ARBA" id="ARBA00022555"/>
    </source>
</evidence>
<evidence type="ECO:0000259" key="4">
    <source>
        <dbReference type="PROSITE" id="PS50886"/>
    </source>
</evidence>
<dbReference type="EMBL" id="PUFO01000063">
    <property type="protein sequence ID" value="TDG75871.1"/>
    <property type="molecule type" value="Genomic_DNA"/>
</dbReference>
<dbReference type="SUPFAM" id="SSF50249">
    <property type="entry name" value="Nucleic acid-binding proteins"/>
    <property type="match status" value="1"/>
</dbReference>